<dbReference type="InterPro" id="IPR000182">
    <property type="entry name" value="GNAT_dom"/>
</dbReference>
<protein>
    <recommendedName>
        <fullName evidence="8">Amino-acid acetyltransferase</fullName>
        <ecNumber evidence="8">2.3.1.1</ecNumber>
    </recommendedName>
    <alternativeName>
        <fullName evidence="8">N-acetylglutamate synthase</fullName>
        <shortName evidence="8">AGS</shortName>
        <shortName evidence="8">NAGS</shortName>
    </alternativeName>
</protein>
<dbReference type="GO" id="GO:0005737">
    <property type="term" value="C:cytoplasm"/>
    <property type="evidence" value="ECO:0007669"/>
    <property type="project" value="UniProtKB-SubCell"/>
</dbReference>
<evidence type="ECO:0000256" key="4">
    <source>
        <dbReference type="ARBA" id="ARBA00022605"/>
    </source>
</evidence>
<comment type="miscellaneous">
    <text evidence="8">In bacteria which possess the bifunctional enzyme ornithine acetyltransferase/N-acetylglutamate synthase (ArgJ), ArgA fulfills an anaplerotic role.</text>
</comment>
<dbReference type="GO" id="GO:0006526">
    <property type="term" value="P:L-arginine biosynthetic process"/>
    <property type="evidence" value="ECO:0007669"/>
    <property type="project" value="UniProtKB-UniRule"/>
</dbReference>
<dbReference type="HAMAP" id="MF_01105">
    <property type="entry name" value="N_acetyl_glu_synth"/>
    <property type="match status" value="1"/>
</dbReference>
<evidence type="ECO:0000256" key="8">
    <source>
        <dbReference type="HAMAP-Rule" id="MF_01105"/>
    </source>
</evidence>
<name>A0A0K6IWM9_9PROT</name>
<keyword evidence="5 8" id="KW-0808">Transferase</keyword>
<dbReference type="PIRSF" id="PIRSF000423">
    <property type="entry name" value="ArgA"/>
    <property type="match status" value="1"/>
</dbReference>
<dbReference type="InterPro" id="IPR001048">
    <property type="entry name" value="Asp/Glu/Uridylate_kinase"/>
</dbReference>
<evidence type="ECO:0000256" key="7">
    <source>
        <dbReference type="ARBA" id="ARBA00048372"/>
    </source>
</evidence>
<dbReference type="Gene3D" id="3.40.1160.10">
    <property type="entry name" value="Acetylglutamate kinase-like"/>
    <property type="match status" value="1"/>
</dbReference>
<comment type="pathway">
    <text evidence="1 8">Amino-acid biosynthesis; L-arginine biosynthesis; N(2)-acetyl-L-ornithine from L-glutamate: step 1/4.</text>
</comment>
<dbReference type="NCBIfam" id="TIGR01890">
    <property type="entry name" value="N-Ac-Glu-synth"/>
    <property type="match status" value="1"/>
</dbReference>
<proteinExistence type="inferred from homology"/>
<comment type="catalytic activity">
    <reaction evidence="7 8">
        <text>L-glutamate + acetyl-CoA = N-acetyl-L-glutamate + CoA + H(+)</text>
        <dbReference type="Rhea" id="RHEA:24292"/>
        <dbReference type="ChEBI" id="CHEBI:15378"/>
        <dbReference type="ChEBI" id="CHEBI:29985"/>
        <dbReference type="ChEBI" id="CHEBI:44337"/>
        <dbReference type="ChEBI" id="CHEBI:57287"/>
        <dbReference type="ChEBI" id="CHEBI:57288"/>
        <dbReference type="EC" id="2.3.1.1"/>
    </reaction>
</comment>
<comment type="similarity">
    <text evidence="2 8">Belongs to the acetyltransferase family. ArgA subfamily.</text>
</comment>
<evidence type="ECO:0000313" key="12">
    <source>
        <dbReference type="Proteomes" id="UP000182108"/>
    </source>
</evidence>
<dbReference type="GO" id="GO:0004042">
    <property type="term" value="F:L-glutamate N-acetyltransferase activity"/>
    <property type="evidence" value="ECO:0007669"/>
    <property type="project" value="UniProtKB-UniRule"/>
</dbReference>
<dbReference type="OrthoDB" id="9802238at2"/>
<evidence type="ECO:0000259" key="10">
    <source>
        <dbReference type="PROSITE" id="PS51186"/>
    </source>
</evidence>
<evidence type="ECO:0000256" key="1">
    <source>
        <dbReference type="ARBA" id="ARBA00004925"/>
    </source>
</evidence>
<feature type="domain" description="N-acetyltransferase" evidence="10">
    <location>
        <begin position="319"/>
        <end position="458"/>
    </location>
</feature>
<dbReference type="EC" id="2.3.1.1" evidence="8"/>
<accession>A0A0K6IWM9</accession>
<dbReference type="EMBL" id="CYHH01000008">
    <property type="protein sequence ID" value="CUB07493.1"/>
    <property type="molecule type" value="Genomic_DNA"/>
</dbReference>
<evidence type="ECO:0000256" key="6">
    <source>
        <dbReference type="ARBA" id="ARBA00023315"/>
    </source>
</evidence>
<feature type="region of interest" description="Disordered" evidence="9">
    <location>
        <begin position="1"/>
        <end position="25"/>
    </location>
</feature>
<dbReference type="Gene3D" id="3.40.630.30">
    <property type="match status" value="1"/>
</dbReference>
<keyword evidence="12" id="KW-1185">Reference proteome</keyword>
<dbReference type="RefSeq" id="WP_082438412.1">
    <property type="nucleotide sequence ID" value="NZ_CYHH01000008.1"/>
</dbReference>
<dbReference type="Pfam" id="PF00696">
    <property type="entry name" value="AA_kinase"/>
    <property type="match status" value="1"/>
</dbReference>
<evidence type="ECO:0000256" key="9">
    <source>
        <dbReference type="SAM" id="MobiDB-lite"/>
    </source>
</evidence>
<dbReference type="CDD" id="cd04301">
    <property type="entry name" value="NAT_SF"/>
    <property type="match status" value="1"/>
</dbReference>
<dbReference type="AlphaFoldDB" id="A0A0K6IWM9"/>
<keyword evidence="8" id="KW-0963">Cytoplasm</keyword>
<evidence type="ECO:0000256" key="3">
    <source>
        <dbReference type="ARBA" id="ARBA00022571"/>
    </source>
</evidence>
<evidence type="ECO:0000256" key="5">
    <source>
        <dbReference type="ARBA" id="ARBA00022679"/>
    </source>
</evidence>
<dbReference type="InterPro" id="IPR016181">
    <property type="entry name" value="Acyl_CoA_acyltransferase"/>
</dbReference>
<dbReference type="InterPro" id="IPR036393">
    <property type="entry name" value="AceGlu_kinase-like_sf"/>
</dbReference>
<evidence type="ECO:0000313" key="11">
    <source>
        <dbReference type="EMBL" id="CUB07493.1"/>
    </source>
</evidence>
<keyword evidence="4 8" id="KW-0028">Amino-acid biosynthesis</keyword>
<dbReference type="SUPFAM" id="SSF55729">
    <property type="entry name" value="Acyl-CoA N-acyltransferases (Nat)"/>
    <property type="match status" value="1"/>
</dbReference>
<comment type="subcellular location">
    <subcellularLocation>
        <location evidence="8">Cytoplasm</location>
    </subcellularLocation>
</comment>
<reference evidence="12" key="1">
    <citation type="submission" date="2015-08" db="EMBL/GenBank/DDBJ databases">
        <authorList>
            <person name="Babu N.S."/>
            <person name="Beckwith C.J."/>
            <person name="Beseler K.G."/>
            <person name="Brison A."/>
            <person name="Carone J.V."/>
            <person name="Caskin T.P."/>
            <person name="Diamond M."/>
            <person name="Durham M.E."/>
            <person name="Foxe J.M."/>
            <person name="Go M."/>
            <person name="Henderson B.A."/>
            <person name="Jones I.B."/>
            <person name="McGettigan J.A."/>
            <person name="Micheletti S.J."/>
            <person name="Nasrallah M.E."/>
            <person name="Ortiz D."/>
            <person name="Piller C.R."/>
            <person name="Privatt S.R."/>
            <person name="Schneider S.L."/>
            <person name="Sharp S."/>
            <person name="Smith T.C."/>
            <person name="Stanton J.D."/>
            <person name="Ullery H.E."/>
            <person name="Wilson R.J."/>
            <person name="Serrano M.G."/>
            <person name="Buck G."/>
            <person name="Lee V."/>
            <person name="Wang Y."/>
            <person name="Carvalho R."/>
            <person name="Voegtly L."/>
            <person name="Shi R."/>
            <person name="Duckworth R."/>
            <person name="Johnson A."/>
            <person name="Loviza R."/>
            <person name="Walstead R."/>
            <person name="Shah Z."/>
            <person name="Kiflezghi M."/>
            <person name="Wade K."/>
            <person name="Ball S.L."/>
            <person name="Bradley K.W."/>
            <person name="Asai D.J."/>
            <person name="Bowman C.A."/>
            <person name="Russell D.A."/>
            <person name="Pope W.H."/>
            <person name="Jacobs-Sera D."/>
            <person name="Hendrix R.W."/>
            <person name="Hatfull G.F."/>
        </authorList>
    </citation>
    <scope>NUCLEOTIDE SEQUENCE [LARGE SCALE GENOMIC DNA]</scope>
    <source>
        <strain evidence="12">JCM 19170</strain>
    </source>
</reference>
<keyword evidence="6 8" id="KW-0012">Acyltransferase</keyword>
<dbReference type="PANTHER" id="PTHR30602">
    <property type="entry name" value="AMINO-ACID ACETYLTRANSFERASE"/>
    <property type="match status" value="1"/>
</dbReference>
<gene>
    <name evidence="8" type="primary">argA</name>
    <name evidence="11" type="ORF">Ga0061068_10820</name>
</gene>
<dbReference type="Proteomes" id="UP000182108">
    <property type="component" value="Unassembled WGS sequence"/>
</dbReference>
<dbReference type="NCBIfam" id="NF003641">
    <property type="entry name" value="PRK05279.1"/>
    <property type="match status" value="1"/>
</dbReference>
<dbReference type="InterPro" id="IPR033719">
    <property type="entry name" value="NAGS_kin"/>
</dbReference>
<evidence type="ECO:0000256" key="2">
    <source>
        <dbReference type="ARBA" id="ARBA00009145"/>
    </source>
</evidence>
<dbReference type="Pfam" id="PF00583">
    <property type="entry name" value="Acetyltransf_1"/>
    <property type="match status" value="1"/>
</dbReference>
<dbReference type="CDD" id="cd04237">
    <property type="entry name" value="AAK_NAGS-ABP"/>
    <property type="match status" value="1"/>
</dbReference>
<organism evidence="11 12">
    <name type="scientific">Tepidiphilus thermophilus</name>
    <dbReference type="NCBI Taxonomy" id="876478"/>
    <lineage>
        <taxon>Bacteria</taxon>
        <taxon>Pseudomonadati</taxon>
        <taxon>Pseudomonadota</taxon>
        <taxon>Hydrogenophilia</taxon>
        <taxon>Hydrogenophilales</taxon>
        <taxon>Hydrogenophilaceae</taxon>
        <taxon>Tepidiphilus</taxon>
    </lineage>
</organism>
<dbReference type="PROSITE" id="PS51186">
    <property type="entry name" value="GNAT"/>
    <property type="match status" value="1"/>
</dbReference>
<keyword evidence="3 8" id="KW-0055">Arginine biosynthesis</keyword>
<dbReference type="InterPro" id="IPR010167">
    <property type="entry name" value="NH2A_AcTrfase"/>
</dbReference>
<sequence length="466" mass="51024">MDGHRQQAGRSGLPEERIPEVSPPVSLQDGSAAAFVGWMRHSAPYIHAFGGKTFVIAFDGEVAQGERMQRLAYDCNLLAALGIRLVLVHGARPQIDAEMARRGLTPVFHKGMRVTDAAALECVKAAMMVTRVEIEAKLSQGLPNTPMAGSYMRVTGGNFITARPLGVIDGVDFQYTGAVRRVIAEEIVADLEQENVVLITPLAPSPSGEIFNITMEEVATEVAVAIGAEKLVFLCDAPGLLDAQGKLVSSVTADAAARALAEGSGLTEDLHLYLPHALEAVRRGVGRAHLIDRDLDGGLLLEFFTHAGVGTLVTRDPIFRFRDARPEDVPALIALIAPMEADGTLVRRDRELLEKEIERFVLVEYDGVVVGSAALYPFSEERAAELACLAVAPEFRRAGIGEELLHRIEARARAMGLERLYVLTTRTAHWFLERGFREVGPDALPRRKRELYNYQRRSKVFVKELT</sequence>
<dbReference type="UniPathway" id="UPA00068">
    <property type="reaction ID" value="UER00106"/>
</dbReference>
<dbReference type="SUPFAM" id="SSF53633">
    <property type="entry name" value="Carbamate kinase-like"/>
    <property type="match status" value="1"/>
</dbReference>
<dbReference type="PANTHER" id="PTHR30602:SF12">
    <property type="entry name" value="AMINO-ACID ACETYLTRANSFERASE NAGS1, CHLOROPLASTIC-RELATED"/>
    <property type="match status" value="1"/>
</dbReference>